<feature type="transmembrane region" description="Helical" evidence="1">
    <location>
        <begin position="6"/>
        <end position="25"/>
    </location>
</feature>
<gene>
    <name evidence="2" type="ORF">ACFFIP_11490</name>
</gene>
<dbReference type="Proteomes" id="UP001589797">
    <property type="component" value="Unassembled WGS sequence"/>
</dbReference>
<accession>A0ABV6FTV1</accession>
<proteinExistence type="predicted"/>
<keyword evidence="3" id="KW-1185">Reference proteome</keyword>
<evidence type="ECO:0000313" key="3">
    <source>
        <dbReference type="Proteomes" id="UP001589797"/>
    </source>
</evidence>
<evidence type="ECO:0000313" key="2">
    <source>
        <dbReference type="EMBL" id="MFC0263303.1"/>
    </source>
</evidence>
<reference evidence="2 3" key="1">
    <citation type="submission" date="2024-09" db="EMBL/GenBank/DDBJ databases">
        <authorList>
            <person name="Sun Q."/>
            <person name="Mori K."/>
        </authorList>
    </citation>
    <scope>NUCLEOTIDE SEQUENCE [LARGE SCALE GENOMIC DNA]</scope>
    <source>
        <strain evidence="2 3">CCM 7650</strain>
    </source>
</reference>
<dbReference type="EMBL" id="JBHLWI010000030">
    <property type="protein sequence ID" value="MFC0263303.1"/>
    <property type="molecule type" value="Genomic_DNA"/>
</dbReference>
<sequence length="170" mass="20037">MFEIDIVTLSFAIVCLIAFVIPFYLNSKKSNKEKRQKESMLEEYLKSQNLKLDQKEIWRGQYFIGLDSDQRKLVYIQNLKDFQPLLINLDEINYVSQHEVSRMIGTEKNQRKVLDELYLQLIGKNGKVKASLEIYNGEIFSDLSGEPVLTRKWEALIKEELRKFKLAEKL</sequence>
<keyword evidence="1" id="KW-0472">Membrane</keyword>
<dbReference type="RefSeq" id="WP_382387789.1">
    <property type="nucleotide sequence ID" value="NZ_JBHLWI010000030.1"/>
</dbReference>
<keyword evidence="1" id="KW-1133">Transmembrane helix</keyword>
<name>A0ABV6FTV1_9BACT</name>
<organism evidence="2 3">
    <name type="scientific">Fontibacter flavus</name>
    <dbReference type="NCBI Taxonomy" id="654838"/>
    <lineage>
        <taxon>Bacteria</taxon>
        <taxon>Pseudomonadati</taxon>
        <taxon>Bacteroidota</taxon>
        <taxon>Cytophagia</taxon>
        <taxon>Cytophagales</taxon>
        <taxon>Cyclobacteriaceae</taxon>
        <taxon>Fontibacter</taxon>
    </lineage>
</organism>
<protein>
    <submittedName>
        <fullName evidence="2">Uncharacterized protein</fullName>
    </submittedName>
</protein>
<keyword evidence="1" id="KW-0812">Transmembrane</keyword>
<comment type="caution">
    <text evidence="2">The sequence shown here is derived from an EMBL/GenBank/DDBJ whole genome shotgun (WGS) entry which is preliminary data.</text>
</comment>
<evidence type="ECO:0000256" key="1">
    <source>
        <dbReference type="SAM" id="Phobius"/>
    </source>
</evidence>